<dbReference type="STRING" id="364199.SAMN04489858_11078"/>
<dbReference type="Proteomes" id="UP000199180">
    <property type="component" value="Unassembled WGS sequence"/>
</dbReference>
<keyword evidence="1" id="KW-1133">Transmembrane helix</keyword>
<feature type="transmembrane region" description="Helical" evidence="1">
    <location>
        <begin position="184"/>
        <end position="203"/>
    </location>
</feature>
<dbReference type="AlphaFoldDB" id="A0A1I0HB18"/>
<evidence type="ECO:0000313" key="4">
    <source>
        <dbReference type="Proteomes" id="UP000199180"/>
    </source>
</evidence>
<organism evidence="3 4">
    <name type="scientific">Paracoccus homiensis</name>
    <dbReference type="NCBI Taxonomy" id="364199"/>
    <lineage>
        <taxon>Bacteria</taxon>
        <taxon>Pseudomonadati</taxon>
        <taxon>Pseudomonadota</taxon>
        <taxon>Alphaproteobacteria</taxon>
        <taxon>Rhodobacterales</taxon>
        <taxon>Paracoccaceae</taxon>
        <taxon>Paracoccus</taxon>
    </lineage>
</organism>
<feature type="transmembrane region" description="Helical" evidence="1">
    <location>
        <begin position="115"/>
        <end position="134"/>
    </location>
</feature>
<proteinExistence type="predicted"/>
<keyword evidence="4" id="KW-1185">Reference proteome</keyword>
<gene>
    <name evidence="3" type="ORF">SAMN04489858_11078</name>
</gene>
<evidence type="ECO:0000313" key="3">
    <source>
        <dbReference type="EMBL" id="SET80144.1"/>
    </source>
</evidence>
<keyword evidence="1" id="KW-0472">Membrane</keyword>
<reference evidence="3 4" key="1">
    <citation type="submission" date="2016-10" db="EMBL/GenBank/DDBJ databases">
        <authorList>
            <person name="de Groot N.N."/>
        </authorList>
    </citation>
    <scope>NUCLEOTIDE SEQUENCE [LARGE SCALE GENOMIC DNA]</scope>
    <source>
        <strain evidence="3 4">DSM 17862</strain>
    </source>
</reference>
<evidence type="ECO:0000256" key="1">
    <source>
        <dbReference type="SAM" id="Phobius"/>
    </source>
</evidence>
<dbReference type="InterPro" id="IPR018306">
    <property type="entry name" value="Phage_T5_Orf172_DNA-bd"/>
</dbReference>
<name>A0A1I0HB18_9RHOB</name>
<keyword evidence="1" id="KW-0812">Transmembrane</keyword>
<feature type="domain" description="Bacteriophage T5 Orf172 DNA-binding" evidence="2">
    <location>
        <begin position="22"/>
        <end position="100"/>
    </location>
</feature>
<dbReference type="OrthoDB" id="7768961at2"/>
<sequence length="211" mass="23342">MRGAVIVGSPRRSTIVYGYCFPSYPGRVKIGYSRRGLNRVIEQSTAFPERPRVLFVIHDARAKAIEAAFHQALAHRQSDVMGTEWFDVGWLDLMRASPILRKAVGARSSVRAVKWLMTLVLLVVGLVLAPPLMAAATRMAEGADAARLFDGVGAYLGALIEGDGKRLSDLAGAMLDYALSGRVHWAWTLPGLAPVPLLCWLPWRRWRRTSF</sequence>
<protein>
    <submittedName>
        <fullName evidence="3">T5orf172 domain-containing protein</fullName>
    </submittedName>
</protein>
<evidence type="ECO:0000259" key="2">
    <source>
        <dbReference type="SMART" id="SM00974"/>
    </source>
</evidence>
<dbReference type="EMBL" id="FOHO01000010">
    <property type="protein sequence ID" value="SET80144.1"/>
    <property type="molecule type" value="Genomic_DNA"/>
</dbReference>
<accession>A0A1I0HB18</accession>
<dbReference type="SMART" id="SM00974">
    <property type="entry name" value="T5orf172"/>
    <property type="match status" value="1"/>
</dbReference>
<dbReference type="Pfam" id="PF10544">
    <property type="entry name" value="T5orf172"/>
    <property type="match status" value="1"/>
</dbReference>